<gene>
    <name evidence="2" type="ORF">Lalb_Chr11g0062411</name>
</gene>
<protein>
    <submittedName>
        <fullName evidence="2">Uncharacterized protein</fullName>
    </submittedName>
</protein>
<evidence type="ECO:0000313" key="3">
    <source>
        <dbReference type="Proteomes" id="UP000447434"/>
    </source>
</evidence>
<evidence type="ECO:0000256" key="1">
    <source>
        <dbReference type="SAM" id="MobiDB-lite"/>
    </source>
</evidence>
<accession>A0A6A4PPP5</accession>
<proteinExistence type="predicted"/>
<dbReference type="EMBL" id="WOCE01000011">
    <property type="protein sequence ID" value="KAE9603581.1"/>
    <property type="molecule type" value="Genomic_DNA"/>
</dbReference>
<name>A0A6A4PPP5_LUPAL</name>
<comment type="caution">
    <text evidence="2">The sequence shown here is derived from an EMBL/GenBank/DDBJ whole genome shotgun (WGS) entry which is preliminary data.</text>
</comment>
<organism evidence="2 3">
    <name type="scientific">Lupinus albus</name>
    <name type="common">White lupine</name>
    <name type="synonym">Lupinus termis</name>
    <dbReference type="NCBI Taxonomy" id="3870"/>
    <lineage>
        <taxon>Eukaryota</taxon>
        <taxon>Viridiplantae</taxon>
        <taxon>Streptophyta</taxon>
        <taxon>Embryophyta</taxon>
        <taxon>Tracheophyta</taxon>
        <taxon>Spermatophyta</taxon>
        <taxon>Magnoliopsida</taxon>
        <taxon>eudicotyledons</taxon>
        <taxon>Gunneridae</taxon>
        <taxon>Pentapetalae</taxon>
        <taxon>rosids</taxon>
        <taxon>fabids</taxon>
        <taxon>Fabales</taxon>
        <taxon>Fabaceae</taxon>
        <taxon>Papilionoideae</taxon>
        <taxon>50 kb inversion clade</taxon>
        <taxon>genistoids sensu lato</taxon>
        <taxon>core genistoids</taxon>
        <taxon>Genisteae</taxon>
        <taxon>Lupinus</taxon>
    </lineage>
</organism>
<evidence type="ECO:0000313" key="2">
    <source>
        <dbReference type="EMBL" id="KAE9603581.1"/>
    </source>
</evidence>
<feature type="compositionally biased region" description="Polar residues" evidence="1">
    <location>
        <begin position="81"/>
        <end position="90"/>
    </location>
</feature>
<dbReference type="AlphaFoldDB" id="A0A6A4PPP5"/>
<feature type="region of interest" description="Disordered" evidence="1">
    <location>
        <begin position="66"/>
        <end position="96"/>
    </location>
</feature>
<sequence>MEGTRKKVVKRWSPFVLSTFAITYLEQLLLRRTAQPSSTYLLQCLYTIRTLPMSFIMVSTFLLKSPPTPKARLPSREKGNTSKSISQGVTSIFHDF</sequence>
<dbReference type="Proteomes" id="UP000447434">
    <property type="component" value="Chromosome 11"/>
</dbReference>
<reference evidence="3" key="1">
    <citation type="journal article" date="2020" name="Nat. Commun.">
        <title>Genome sequence of the cluster root forming white lupin.</title>
        <authorList>
            <person name="Hufnagel B."/>
            <person name="Marques A."/>
            <person name="Soriano A."/>
            <person name="Marques L."/>
            <person name="Divol F."/>
            <person name="Doumas P."/>
            <person name="Sallet E."/>
            <person name="Mancinotti D."/>
            <person name="Carrere S."/>
            <person name="Marande W."/>
            <person name="Arribat S."/>
            <person name="Keller J."/>
            <person name="Huneau C."/>
            <person name="Blein T."/>
            <person name="Aime D."/>
            <person name="Laguerre M."/>
            <person name="Taylor J."/>
            <person name="Schubert V."/>
            <person name="Nelson M."/>
            <person name="Geu-Flores F."/>
            <person name="Crespi M."/>
            <person name="Gallardo-Guerrero K."/>
            <person name="Delaux P.-M."/>
            <person name="Salse J."/>
            <person name="Berges H."/>
            <person name="Guyot R."/>
            <person name="Gouzy J."/>
            <person name="Peret B."/>
        </authorList>
    </citation>
    <scope>NUCLEOTIDE SEQUENCE [LARGE SCALE GENOMIC DNA]</scope>
    <source>
        <strain evidence="3">cv. Amiga</strain>
    </source>
</reference>
<keyword evidence="3" id="KW-1185">Reference proteome</keyword>